<evidence type="ECO:0000256" key="1">
    <source>
        <dbReference type="ARBA" id="ARBA00006347"/>
    </source>
</evidence>
<feature type="domain" description="Thioredoxin" evidence="6">
    <location>
        <begin position="31"/>
        <end position="153"/>
    </location>
</feature>
<evidence type="ECO:0000256" key="5">
    <source>
        <dbReference type="RuleBase" id="RU004208"/>
    </source>
</evidence>
<dbReference type="SUPFAM" id="SSF52833">
    <property type="entry name" value="Thioredoxin-like"/>
    <property type="match status" value="3"/>
</dbReference>
<dbReference type="Gene3D" id="3.40.30.10">
    <property type="entry name" value="Glutaredoxin"/>
    <property type="match status" value="3"/>
</dbReference>
<dbReference type="Pfam" id="PF00085">
    <property type="entry name" value="Thioredoxin"/>
    <property type="match status" value="3"/>
</dbReference>
<dbReference type="InterPro" id="IPR013766">
    <property type="entry name" value="Thioredoxin_domain"/>
</dbReference>
<dbReference type="InterPro" id="IPR051063">
    <property type="entry name" value="PDI"/>
</dbReference>
<dbReference type="EMBL" id="KZ308688">
    <property type="protein sequence ID" value="KAG8233115.1"/>
    <property type="molecule type" value="Genomic_DNA"/>
</dbReference>
<dbReference type="AlphaFoldDB" id="A0A8K0KG75"/>
<dbReference type="PRINTS" id="PR00421">
    <property type="entry name" value="THIOREDOXIN"/>
</dbReference>
<keyword evidence="4" id="KW-0676">Redox-active center</keyword>
<feature type="domain" description="Thioredoxin" evidence="6">
    <location>
        <begin position="284"/>
        <end position="407"/>
    </location>
</feature>
<comment type="caution">
    <text evidence="7">The sequence shown here is derived from an EMBL/GenBank/DDBJ whole genome shotgun (WGS) entry which is preliminary data.</text>
</comment>
<dbReference type="InterPro" id="IPR036249">
    <property type="entry name" value="Thioredoxin-like_sf"/>
</dbReference>
<dbReference type="OrthoDB" id="71336at2759"/>
<dbReference type="GO" id="GO:0006457">
    <property type="term" value="P:protein folding"/>
    <property type="evidence" value="ECO:0007669"/>
    <property type="project" value="TreeGrafter"/>
</dbReference>
<dbReference type="GO" id="GO:0005783">
    <property type="term" value="C:endoplasmic reticulum"/>
    <property type="evidence" value="ECO:0007669"/>
    <property type="project" value="TreeGrafter"/>
</dbReference>
<reference evidence="7" key="1">
    <citation type="submission" date="2013-04" db="EMBL/GenBank/DDBJ databases">
        <authorList>
            <person name="Qu J."/>
            <person name="Murali S.C."/>
            <person name="Bandaranaike D."/>
            <person name="Bellair M."/>
            <person name="Blankenburg K."/>
            <person name="Chao H."/>
            <person name="Dinh H."/>
            <person name="Doddapaneni H."/>
            <person name="Downs B."/>
            <person name="Dugan-Rocha S."/>
            <person name="Elkadiri S."/>
            <person name="Gnanaolivu R.D."/>
            <person name="Hernandez B."/>
            <person name="Javaid M."/>
            <person name="Jayaseelan J.C."/>
            <person name="Lee S."/>
            <person name="Li M."/>
            <person name="Ming W."/>
            <person name="Munidasa M."/>
            <person name="Muniz J."/>
            <person name="Nguyen L."/>
            <person name="Ongeri F."/>
            <person name="Osuji N."/>
            <person name="Pu L.-L."/>
            <person name="Puazo M."/>
            <person name="Qu C."/>
            <person name="Quiroz J."/>
            <person name="Raj R."/>
            <person name="Weissenberger G."/>
            <person name="Xin Y."/>
            <person name="Zou X."/>
            <person name="Han Y."/>
            <person name="Richards S."/>
            <person name="Worley K."/>
            <person name="Muzny D."/>
            <person name="Gibbs R."/>
        </authorList>
    </citation>
    <scope>NUCLEOTIDE SEQUENCE</scope>
    <source>
        <strain evidence="7">Sampled in the wild</strain>
    </source>
</reference>
<dbReference type="InterPro" id="IPR017937">
    <property type="entry name" value="Thioredoxin_CS"/>
</dbReference>
<keyword evidence="8" id="KW-1185">Reference proteome</keyword>
<feature type="domain" description="Thioredoxin" evidence="6">
    <location>
        <begin position="154"/>
        <end position="283"/>
    </location>
</feature>
<reference evidence="7" key="2">
    <citation type="submission" date="2017-10" db="EMBL/GenBank/DDBJ databases">
        <title>Ladona fulva Genome sequencing and assembly.</title>
        <authorList>
            <person name="Murali S."/>
            <person name="Richards S."/>
            <person name="Bandaranaike D."/>
            <person name="Bellair M."/>
            <person name="Blankenburg K."/>
            <person name="Chao H."/>
            <person name="Dinh H."/>
            <person name="Doddapaneni H."/>
            <person name="Dugan-Rocha S."/>
            <person name="Elkadiri S."/>
            <person name="Gnanaolivu R."/>
            <person name="Hernandez B."/>
            <person name="Skinner E."/>
            <person name="Javaid M."/>
            <person name="Lee S."/>
            <person name="Li M."/>
            <person name="Ming W."/>
            <person name="Munidasa M."/>
            <person name="Muniz J."/>
            <person name="Nguyen L."/>
            <person name="Hughes D."/>
            <person name="Osuji N."/>
            <person name="Pu L.-L."/>
            <person name="Puazo M."/>
            <person name="Qu C."/>
            <person name="Quiroz J."/>
            <person name="Raj R."/>
            <person name="Weissenberger G."/>
            <person name="Xin Y."/>
            <person name="Zou X."/>
            <person name="Han Y."/>
            <person name="Worley K."/>
            <person name="Muzny D."/>
            <person name="Gibbs R."/>
        </authorList>
    </citation>
    <scope>NUCLEOTIDE SEQUENCE</scope>
    <source>
        <strain evidence="7">Sampled in the wild</strain>
    </source>
</reference>
<evidence type="ECO:0000256" key="3">
    <source>
        <dbReference type="ARBA" id="ARBA00022737"/>
    </source>
</evidence>
<keyword evidence="2" id="KW-0732">Signal</keyword>
<dbReference type="PROSITE" id="PS51352">
    <property type="entry name" value="THIOREDOXIN_2"/>
    <property type="match status" value="3"/>
</dbReference>
<dbReference type="NCBIfam" id="TIGR01126">
    <property type="entry name" value="pdi_dom"/>
    <property type="match status" value="1"/>
</dbReference>
<name>A0A8K0KG75_LADFU</name>
<proteinExistence type="inferred from homology"/>
<dbReference type="PANTHER" id="PTHR45672">
    <property type="entry name" value="PROTEIN DISULFIDE-ISOMERASE C17H9.14C-RELATED"/>
    <property type="match status" value="1"/>
</dbReference>
<dbReference type="Proteomes" id="UP000792457">
    <property type="component" value="Unassembled WGS sequence"/>
</dbReference>
<evidence type="ECO:0000313" key="7">
    <source>
        <dbReference type="EMBL" id="KAG8233115.1"/>
    </source>
</evidence>
<evidence type="ECO:0000259" key="6">
    <source>
        <dbReference type="PROSITE" id="PS51352"/>
    </source>
</evidence>
<evidence type="ECO:0000256" key="4">
    <source>
        <dbReference type="ARBA" id="ARBA00023284"/>
    </source>
</evidence>
<keyword evidence="3" id="KW-0677">Repeat</keyword>
<gene>
    <name evidence="7" type="ORF">J437_LFUL012541</name>
</gene>
<dbReference type="InterPro" id="IPR005788">
    <property type="entry name" value="PDI_thioredoxin-like_dom"/>
</dbReference>
<protein>
    <recommendedName>
        <fullName evidence="6">Thioredoxin domain-containing protein</fullName>
    </recommendedName>
</protein>
<evidence type="ECO:0000313" key="8">
    <source>
        <dbReference type="Proteomes" id="UP000792457"/>
    </source>
</evidence>
<accession>A0A8K0KG75</accession>
<comment type="similarity">
    <text evidence="1 5">Belongs to the protein disulfide isomerase family.</text>
</comment>
<dbReference type="GO" id="GO:0003756">
    <property type="term" value="F:protein disulfide isomerase activity"/>
    <property type="evidence" value="ECO:0007669"/>
    <property type="project" value="InterPro"/>
</dbReference>
<sequence>MGDYLWGVEHSTLISSCSPKAMSSFRLTLRIIAAALIPTLTCLAHDDSGNTLQYSMKNFNEEVSKKHHFVMFFAPWCGHCKRLSPTWDDLAKIYNIENSEVSIAKVDCTSETELCAEHDITGYPTLKFFKVGDNEGVKFRGARDLESLSNFLDDKLGKKGKDEETTTKAPEAPKPVTTIVELTEETFGPHVKKGLHFVKFYAPWCTHCQRLAPTWEKLAESLSYEEGVSISKIDCTVHRSICQDYEVKGYPTLLWIEDGKKVEKYSGSRTHEDLKDFVSRMMGSASAAKEEEAEEVADDPVITLNAGNFENGISKGICFAKFFAPWCGHCKRLAPTWEELGKKFVGSNLVKVVRIDCTLDENKSLCSKEGVDGYPTLFLYHDGEKISEYNGSRSLEDLYEFVVKHYPTHDEL</sequence>
<dbReference type="PANTHER" id="PTHR45672:SF3">
    <property type="entry name" value="THIOREDOXIN DOMAIN-CONTAINING PROTEIN 5"/>
    <property type="match status" value="1"/>
</dbReference>
<organism evidence="7 8">
    <name type="scientific">Ladona fulva</name>
    <name type="common">Scarce chaser dragonfly</name>
    <name type="synonym">Libellula fulva</name>
    <dbReference type="NCBI Taxonomy" id="123851"/>
    <lineage>
        <taxon>Eukaryota</taxon>
        <taxon>Metazoa</taxon>
        <taxon>Ecdysozoa</taxon>
        <taxon>Arthropoda</taxon>
        <taxon>Hexapoda</taxon>
        <taxon>Insecta</taxon>
        <taxon>Pterygota</taxon>
        <taxon>Palaeoptera</taxon>
        <taxon>Odonata</taxon>
        <taxon>Epiprocta</taxon>
        <taxon>Anisoptera</taxon>
        <taxon>Libelluloidea</taxon>
        <taxon>Libellulidae</taxon>
        <taxon>Ladona</taxon>
    </lineage>
</organism>
<dbReference type="PROSITE" id="PS00194">
    <property type="entry name" value="THIOREDOXIN_1"/>
    <property type="match status" value="2"/>
</dbReference>
<evidence type="ECO:0000256" key="2">
    <source>
        <dbReference type="ARBA" id="ARBA00022729"/>
    </source>
</evidence>